<evidence type="ECO:0000256" key="1">
    <source>
        <dbReference type="ARBA" id="ARBA00010923"/>
    </source>
</evidence>
<dbReference type="GO" id="GO:0009307">
    <property type="term" value="P:DNA restriction-modification system"/>
    <property type="evidence" value="ECO:0007669"/>
    <property type="project" value="UniProtKB-KW"/>
</dbReference>
<proteinExistence type="inferred from homology"/>
<dbReference type="InterPro" id="IPR044946">
    <property type="entry name" value="Restrct_endonuc_typeI_TRD_sf"/>
</dbReference>
<dbReference type="PANTHER" id="PTHR30408:SF12">
    <property type="entry name" value="TYPE I RESTRICTION ENZYME MJAVIII SPECIFICITY SUBUNIT"/>
    <property type="match status" value="1"/>
</dbReference>
<sequence>MIKKASIPTIRFKGFTETWEQRKLKEVALIHARIGWQNLRKSEFLESGDYYLITGTDFDNGRVNFKSCRYVEKWRYLQDKKIQIKNENVLITKAGTIGKVAFIEGLDKPATLNSGVYNIENVSKFFDSKFLFYFLNSSIFTEYINKKITGSIIKNLNQNIIENFPINYPNGDEQEKLGNLFYSLDNLISFHQRKYLKLEQIKKSLLKKMLPNDYKNTPYIRFRGFSESWKQRKLKEVALIHARIGWQNLRKSEFLESGDYYLITGTDFDNGRVNFKSCRYVEKWRYLQDKKIQIKNENVLITKAGTIGKVAFIEGLDKPATLNSGVYNIENVSKFFDSKFLFYFLNSSIFTEYTNKKITGSIIKNLNQNIIENFPINYPNGDEQEKLGKFFFQLDNLITLHQHKCEKLKKIKKSLLEKMLV</sequence>
<gene>
    <name evidence="5" type="ORF">NCTC10181_00867</name>
</gene>
<evidence type="ECO:0000313" key="6">
    <source>
        <dbReference type="Proteomes" id="UP000290985"/>
    </source>
</evidence>
<feature type="domain" description="Type I restriction modification DNA specificity" evidence="4">
    <location>
        <begin position="17"/>
        <end position="200"/>
    </location>
</feature>
<keyword evidence="2" id="KW-0680">Restriction system</keyword>
<dbReference type="Pfam" id="PF01420">
    <property type="entry name" value="Methylase_S"/>
    <property type="match status" value="2"/>
</dbReference>
<dbReference type="REBASE" id="298631">
    <property type="entry name" value="S1.Mci10181ORF866P"/>
</dbReference>
<keyword evidence="6" id="KW-1185">Reference proteome</keyword>
<name>A0A449B334_9BACT</name>
<dbReference type="InterPro" id="IPR000055">
    <property type="entry name" value="Restrct_endonuc_typeI_TRD"/>
</dbReference>
<organism evidence="5 6">
    <name type="scientific">Mycoplasmopsis citelli</name>
    <dbReference type="NCBI Taxonomy" id="171281"/>
    <lineage>
        <taxon>Bacteria</taxon>
        <taxon>Bacillati</taxon>
        <taxon>Mycoplasmatota</taxon>
        <taxon>Mycoplasmoidales</taxon>
        <taxon>Metamycoplasmataceae</taxon>
        <taxon>Mycoplasmopsis</taxon>
    </lineage>
</organism>
<evidence type="ECO:0000259" key="4">
    <source>
        <dbReference type="Pfam" id="PF01420"/>
    </source>
</evidence>
<keyword evidence="3" id="KW-0238">DNA-binding</keyword>
<dbReference type="AlphaFoldDB" id="A0A449B334"/>
<evidence type="ECO:0000256" key="3">
    <source>
        <dbReference type="ARBA" id="ARBA00023125"/>
    </source>
</evidence>
<accession>A0A449B334</accession>
<dbReference type="OrthoDB" id="401454at2"/>
<protein>
    <submittedName>
        <fullName evidence="5">EcoKI restriction-modification system protein HsdS</fullName>
    </submittedName>
</protein>
<reference evidence="5 6" key="1">
    <citation type="submission" date="2019-01" db="EMBL/GenBank/DDBJ databases">
        <authorList>
            <consortium name="Pathogen Informatics"/>
        </authorList>
    </citation>
    <scope>NUCLEOTIDE SEQUENCE [LARGE SCALE GENOMIC DNA]</scope>
    <source>
        <strain evidence="5 6">NCTC10181</strain>
    </source>
</reference>
<dbReference type="SUPFAM" id="SSF116734">
    <property type="entry name" value="DNA methylase specificity domain"/>
    <property type="match status" value="2"/>
</dbReference>
<feature type="domain" description="Type I restriction modification DNA specificity" evidence="4">
    <location>
        <begin position="227"/>
        <end position="409"/>
    </location>
</feature>
<dbReference type="CDD" id="cd16961">
    <property type="entry name" value="RMtype1_S_TRD-CR_like"/>
    <property type="match status" value="1"/>
</dbReference>
<dbReference type="Gene3D" id="3.90.220.20">
    <property type="entry name" value="DNA methylase specificity domains"/>
    <property type="match status" value="2"/>
</dbReference>
<dbReference type="RefSeq" id="WP_129725764.1">
    <property type="nucleotide sequence ID" value="NZ_LR215036.1"/>
</dbReference>
<dbReference type="InterPro" id="IPR052021">
    <property type="entry name" value="Type-I_RS_S_subunit"/>
</dbReference>
<dbReference type="GO" id="GO:0003677">
    <property type="term" value="F:DNA binding"/>
    <property type="evidence" value="ECO:0007669"/>
    <property type="project" value="UniProtKB-KW"/>
</dbReference>
<dbReference type="Gene3D" id="1.10.287.1120">
    <property type="entry name" value="Bipartite methylase S protein"/>
    <property type="match status" value="1"/>
</dbReference>
<evidence type="ECO:0000313" key="5">
    <source>
        <dbReference type="EMBL" id="VEU74993.1"/>
    </source>
</evidence>
<dbReference type="EMBL" id="LR215036">
    <property type="protein sequence ID" value="VEU74993.1"/>
    <property type="molecule type" value="Genomic_DNA"/>
</dbReference>
<comment type="similarity">
    <text evidence="1">Belongs to the type-I restriction system S methylase family.</text>
</comment>
<dbReference type="Proteomes" id="UP000290985">
    <property type="component" value="Chromosome"/>
</dbReference>
<dbReference type="PANTHER" id="PTHR30408">
    <property type="entry name" value="TYPE-1 RESTRICTION ENZYME ECOKI SPECIFICITY PROTEIN"/>
    <property type="match status" value="1"/>
</dbReference>
<evidence type="ECO:0000256" key="2">
    <source>
        <dbReference type="ARBA" id="ARBA00022747"/>
    </source>
</evidence>
<dbReference type="KEGG" id="mcit:NCTC10181_00867"/>